<dbReference type="SUPFAM" id="SSF50891">
    <property type="entry name" value="Cyclophilin-like"/>
    <property type="match status" value="1"/>
</dbReference>
<dbReference type="InterPro" id="IPR003833">
    <property type="entry name" value="CT_C_D"/>
</dbReference>
<dbReference type="Gene3D" id="2.40.100.10">
    <property type="entry name" value="Cyclophilin-like"/>
    <property type="match status" value="1"/>
</dbReference>
<evidence type="ECO:0000256" key="2">
    <source>
        <dbReference type="ARBA" id="ARBA00022801"/>
    </source>
</evidence>
<accession>A0ABX6YRH2</accession>
<dbReference type="RefSeq" id="WP_108722441.1">
    <property type="nucleotide sequence ID" value="NZ_CP053562.1"/>
</dbReference>
<keyword evidence="3" id="KW-0067">ATP-binding</keyword>
<dbReference type="Gene3D" id="3.30.1360.40">
    <property type="match status" value="1"/>
</dbReference>
<name>A0ABX6YRH2_9RHOB</name>
<protein>
    <submittedName>
        <fullName evidence="5">Allophanate hydrolase subunit 1</fullName>
    </submittedName>
</protein>
<dbReference type="EMBL" id="CP053562">
    <property type="protein sequence ID" value="QPZ90293.1"/>
    <property type="molecule type" value="Genomic_DNA"/>
</dbReference>
<evidence type="ECO:0000313" key="5">
    <source>
        <dbReference type="EMBL" id="QPZ90293.1"/>
    </source>
</evidence>
<dbReference type="InterPro" id="IPR029000">
    <property type="entry name" value="Cyclophilin-like_dom_sf"/>
</dbReference>
<dbReference type="PANTHER" id="PTHR34698">
    <property type="entry name" value="5-OXOPROLINASE SUBUNIT B"/>
    <property type="match status" value="1"/>
</dbReference>
<dbReference type="GO" id="GO:0016787">
    <property type="term" value="F:hydrolase activity"/>
    <property type="evidence" value="ECO:0007669"/>
    <property type="project" value="UniProtKB-KW"/>
</dbReference>
<feature type="domain" description="Carboxyltransferase" evidence="4">
    <location>
        <begin position="17"/>
        <end position="221"/>
    </location>
</feature>
<dbReference type="Proteomes" id="UP000192422">
    <property type="component" value="Chromosome"/>
</dbReference>
<organism evidence="5 6">
    <name type="scientific">Thioclava electrotropha</name>
    <dbReference type="NCBI Taxonomy" id="1549850"/>
    <lineage>
        <taxon>Bacteria</taxon>
        <taxon>Pseudomonadati</taxon>
        <taxon>Pseudomonadota</taxon>
        <taxon>Alphaproteobacteria</taxon>
        <taxon>Rhodobacterales</taxon>
        <taxon>Paracoccaceae</taxon>
        <taxon>Thioclava</taxon>
    </lineage>
</organism>
<reference evidence="5 6" key="1">
    <citation type="submission" date="2020-05" db="EMBL/GenBank/DDBJ databases">
        <title>Thioclava electrotropha strain Elox9 finished genome.</title>
        <authorList>
            <person name="Rowe A.R."/>
            <person name="Wilbanks E.G."/>
        </authorList>
    </citation>
    <scope>NUCLEOTIDE SEQUENCE [LARGE SCALE GENOMIC DNA]</scope>
    <source>
        <strain evidence="5 6">Elox9</strain>
    </source>
</reference>
<evidence type="ECO:0000313" key="6">
    <source>
        <dbReference type="Proteomes" id="UP000192422"/>
    </source>
</evidence>
<dbReference type="Pfam" id="PF02682">
    <property type="entry name" value="CT_C_D"/>
    <property type="match status" value="1"/>
</dbReference>
<dbReference type="InterPro" id="IPR010016">
    <property type="entry name" value="PxpB"/>
</dbReference>
<proteinExistence type="predicted"/>
<keyword evidence="2 5" id="KW-0378">Hydrolase</keyword>
<sequence>MMLEEALRPGTAQAHRPQILPAGGNGLLVRFALVAEPRAIAAAQSFHQRVTESDLPGLREVVPSLVSVLLRFDPEAVTRAEMAQRLETLLSEADWQSAAPHPAQRVWHLPVAFGGDHGPDLEEAAKLAGLSPQAAIDEITATPLSVLAIGFAPGQPYLGLLPEHWNLARRSELNPRVPKGALCVAVRQLVLFANASPTGWHQIARTAFDVFRPDQSDPVPLHAGDEVRLAPVSGTEMDALLKADDPMGGARCEVRS</sequence>
<evidence type="ECO:0000256" key="3">
    <source>
        <dbReference type="ARBA" id="ARBA00022840"/>
    </source>
</evidence>
<evidence type="ECO:0000256" key="1">
    <source>
        <dbReference type="ARBA" id="ARBA00022741"/>
    </source>
</evidence>
<dbReference type="PANTHER" id="PTHR34698:SF2">
    <property type="entry name" value="5-OXOPROLINASE SUBUNIT B"/>
    <property type="match status" value="1"/>
</dbReference>
<keyword evidence="1" id="KW-0547">Nucleotide-binding</keyword>
<keyword evidence="6" id="KW-1185">Reference proteome</keyword>
<gene>
    <name evidence="5" type="ORF">AKL02_004930</name>
</gene>
<dbReference type="SMART" id="SM00796">
    <property type="entry name" value="AHS1"/>
    <property type="match status" value="1"/>
</dbReference>
<evidence type="ECO:0000259" key="4">
    <source>
        <dbReference type="SMART" id="SM00796"/>
    </source>
</evidence>
<dbReference type="SUPFAM" id="SSF160467">
    <property type="entry name" value="PH0987 N-terminal domain-like"/>
    <property type="match status" value="1"/>
</dbReference>